<dbReference type="PANTHER" id="PTHR35526:SF3">
    <property type="entry name" value="ANTI-SIGMA-F FACTOR RSBW"/>
    <property type="match status" value="1"/>
</dbReference>
<sequence length="198" mass="20292">MGSISDNSPQGGDAGAGPRWAAASLSAEAAPGAFAATCGRVRLLARSLDPSRAARQARTVLEGMLRGAGIDEAAVFDAKLAVAELAGNAERHAGPPYELRVFIVEGVPVWCEVIDGDPDLTAVTAALCRPRAGEDEELLEGGRGLPLVRRLAEGHCRAYPATPSCAGTPGKAVGFALPTPSGVRHAGPPYPVPQARLP</sequence>
<dbReference type="InterPro" id="IPR036890">
    <property type="entry name" value="HATPase_C_sf"/>
</dbReference>
<keyword evidence="1" id="KW-0723">Serine/threonine-protein kinase</keyword>
<evidence type="ECO:0000259" key="2">
    <source>
        <dbReference type="Pfam" id="PF13581"/>
    </source>
</evidence>
<dbReference type="Gene3D" id="3.30.565.10">
    <property type="entry name" value="Histidine kinase-like ATPase, C-terminal domain"/>
    <property type="match status" value="1"/>
</dbReference>
<dbReference type="InterPro" id="IPR050267">
    <property type="entry name" value="Anti-sigma-factor_SerPK"/>
</dbReference>
<evidence type="ECO:0000256" key="1">
    <source>
        <dbReference type="ARBA" id="ARBA00022527"/>
    </source>
</evidence>
<evidence type="ECO:0000313" key="4">
    <source>
        <dbReference type="Proteomes" id="UP000319213"/>
    </source>
</evidence>
<keyword evidence="4" id="KW-1185">Reference proteome</keyword>
<dbReference type="RefSeq" id="WP_170198699.1">
    <property type="nucleotide sequence ID" value="NZ_BMPV01000006.1"/>
</dbReference>
<accession>A0A543IUD4</accession>
<feature type="domain" description="Histidine kinase/HSP90-like ATPase" evidence="2">
    <location>
        <begin position="53"/>
        <end position="153"/>
    </location>
</feature>
<evidence type="ECO:0000313" key="3">
    <source>
        <dbReference type="EMBL" id="TQM74182.1"/>
    </source>
</evidence>
<proteinExistence type="predicted"/>
<keyword evidence="1" id="KW-0808">Transferase</keyword>
<keyword evidence="1" id="KW-0418">Kinase</keyword>
<reference evidence="3 4" key="1">
    <citation type="submission" date="2019-06" db="EMBL/GenBank/DDBJ databases">
        <title>Sequencing the genomes of 1000 actinobacteria strains.</title>
        <authorList>
            <person name="Klenk H.-P."/>
        </authorList>
    </citation>
    <scope>NUCLEOTIDE SEQUENCE [LARGE SCALE GENOMIC DNA]</scope>
    <source>
        <strain evidence="3 4">DSM 43186</strain>
    </source>
</reference>
<dbReference type="AlphaFoldDB" id="A0A543IUD4"/>
<gene>
    <name evidence="3" type="ORF">FHX40_0846</name>
</gene>
<dbReference type="EMBL" id="VFPQ01000001">
    <property type="protein sequence ID" value="TQM74182.1"/>
    <property type="molecule type" value="Genomic_DNA"/>
</dbReference>
<dbReference type="PANTHER" id="PTHR35526">
    <property type="entry name" value="ANTI-SIGMA-F FACTOR RSBW-RELATED"/>
    <property type="match status" value="1"/>
</dbReference>
<dbReference type="CDD" id="cd16936">
    <property type="entry name" value="HATPase_RsbW-like"/>
    <property type="match status" value="1"/>
</dbReference>
<dbReference type="GO" id="GO:0004674">
    <property type="term" value="F:protein serine/threonine kinase activity"/>
    <property type="evidence" value="ECO:0007669"/>
    <property type="project" value="UniProtKB-KW"/>
</dbReference>
<organism evidence="3 4">
    <name type="scientific">Thermopolyspora flexuosa</name>
    <dbReference type="NCBI Taxonomy" id="103836"/>
    <lineage>
        <taxon>Bacteria</taxon>
        <taxon>Bacillati</taxon>
        <taxon>Actinomycetota</taxon>
        <taxon>Actinomycetes</taxon>
        <taxon>Streptosporangiales</taxon>
        <taxon>Streptosporangiaceae</taxon>
        <taxon>Thermopolyspora</taxon>
    </lineage>
</organism>
<name>A0A543IUD4_9ACTN</name>
<comment type="caution">
    <text evidence="3">The sequence shown here is derived from an EMBL/GenBank/DDBJ whole genome shotgun (WGS) entry which is preliminary data.</text>
</comment>
<dbReference type="Pfam" id="PF13581">
    <property type="entry name" value="HATPase_c_2"/>
    <property type="match status" value="1"/>
</dbReference>
<protein>
    <submittedName>
        <fullName evidence="3">Anti-sigma regulatory factor (Ser/Thr protein kinase)</fullName>
    </submittedName>
</protein>
<dbReference type="Proteomes" id="UP000319213">
    <property type="component" value="Unassembled WGS sequence"/>
</dbReference>
<dbReference type="InterPro" id="IPR003594">
    <property type="entry name" value="HATPase_dom"/>
</dbReference>